<dbReference type="Proteomes" id="UP000534306">
    <property type="component" value="Unassembled WGS sequence"/>
</dbReference>
<comment type="caution">
    <text evidence="2">The sequence shown here is derived from an EMBL/GenBank/DDBJ whole genome shotgun (WGS) entry which is preliminary data.</text>
</comment>
<dbReference type="RefSeq" id="WP_171674536.1">
    <property type="nucleotide sequence ID" value="NZ_BAAAGT010000001.1"/>
</dbReference>
<dbReference type="Pfam" id="PF05139">
    <property type="entry name" value="Erythro_esteras"/>
    <property type="match status" value="1"/>
</dbReference>
<dbReference type="Gene3D" id="3.30.1870.10">
    <property type="entry name" value="EreA-like, domain 2"/>
    <property type="match status" value="1"/>
</dbReference>
<reference evidence="1 4" key="2">
    <citation type="submission" date="2020-08" db="EMBL/GenBank/DDBJ databases">
        <title>Sequencing the genomes of 1000 actinobacteria strains.</title>
        <authorList>
            <person name="Klenk H.-P."/>
        </authorList>
    </citation>
    <scope>NUCLEOTIDE SEQUENCE [LARGE SCALE GENOMIC DNA]</scope>
    <source>
        <strain evidence="1 4">DSM 15626</strain>
    </source>
</reference>
<dbReference type="InterPro" id="IPR014622">
    <property type="entry name" value="UCP036794_erythomycin"/>
</dbReference>
<dbReference type="CDD" id="cd14728">
    <property type="entry name" value="Ere-like"/>
    <property type="match status" value="1"/>
</dbReference>
<sequence>MTATAVLDLITPKPRLLAVGEPTHREEELLDLRNSLFRELVEDEGYRAITLESDCLMGLVVDDYVTSGVGDLDDVMATGFSHQWGGLRGNRELVQWMRSYNEGRALSDQVRFAGFDGPLETEAPGSPRQALTSLYSYLSAATDLPCTADTLNELLGADDRWTNPAAMMDPTQSIGRSDDVVQLRRLAADLAALLTTETPALLAESTVEAWHRARLYARTAEGLLRYHYWYADTTPRRITHLLAQRDAMMAANLRHLSDRFPTLAFGHNAHFQRDKSSMHIAGANHHWWSAGALVDARLGDRFKFVATAIGTIESRGVDAPPSGTLEAHLYANSDQRQVHDPRKLAAIYPPRVSPWFGYAALDPAQLPRLDGLLFVKDL</sequence>
<accession>A0A7Y4L0I5</accession>
<dbReference type="EMBL" id="JACHKF010000001">
    <property type="protein sequence ID" value="MBB6565821.1"/>
    <property type="molecule type" value="Genomic_DNA"/>
</dbReference>
<dbReference type="PIRSF" id="PIRSF036794">
    <property type="entry name" value="UCP_erythr_ester"/>
    <property type="match status" value="1"/>
</dbReference>
<name>A0A7Y4L0I5_9ACTN</name>
<dbReference type="PANTHER" id="PTHR31299:SF0">
    <property type="entry name" value="ESTERASE, PUTATIVE (AFU_ORTHOLOGUE AFUA_1G05850)-RELATED"/>
    <property type="match status" value="1"/>
</dbReference>
<proteinExistence type="predicted"/>
<gene>
    <name evidence="1" type="ORF">HNR71_001458</name>
    <name evidence="2" type="ORF">HPO96_17705</name>
</gene>
<dbReference type="InterPro" id="IPR007815">
    <property type="entry name" value="Emycin_Estase"/>
</dbReference>
<keyword evidence="3" id="KW-1185">Reference proteome</keyword>
<dbReference type="GO" id="GO:0046677">
    <property type="term" value="P:response to antibiotic"/>
    <property type="evidence" value="ECO:0007669"/>
    <property type="project" value="InterPro"/>
</dbReference>
<evidence type="ECO:0000313" key="1">
    <source>
        <dbReference type="EMBL" id="MBB6565821.1"/>
    </source>
</evidence>
<evidence type="ECO:0000313" key="3">
    <source>
        <dbReference type="Proteomes" id="UP000534306"/>
    </source>
</evidence>
<dbReference type="Proteomes" id="UP000553957">
    <property type="component" value="Unassembled WGS sequence"/>
</dbReference>
<dbReference type="InterPro" id="IPR052036">
    <property type="entry name" value="Hydrolase/PRTase-associated"/>
</dbReference>
<evidence type="ECO:0000313" key="2">
    <source>
        <dbReference type="EMBL" id="NOL42085.1"/>
    </source>
</evidence>
<dbReference type="PANTHER" id="PTHR31299">
    <property type="entry name" value="ESTERASE, PUTATIVE (AFU_ORTHOLOGUE AFUA_1G05850)-RELATED"/>
    <property type="match status" value="1"/>
</dbReference>
<reference evidence="2 3" key="1">
    <citation type="submission" date="2020-05" db="EMBL/GenBank/DDBJ databases">
        <title>Genome sequence of Kribbella sandramycini ATCC 39419.</title>
        <authorList>
            <person name="Maclea K.S."/>
            <person name="Fair J.L."/>
        </authorList>
    </citation>
    <scope>NUCLEOTIDE SEQUENCE [LARGE SCALE GENOMIC DNA]</scope>
    <source>
        <strain evidence="2 3">ATCC 39419</strain>
    </source>
</reference>
<protein>
    <submittedName>
        <fullName evidence="2">Erythromycin esterase family protein</fullName>
    </submittedName>
    <submittedName>
        <fullName evidence="1">Erythromycin esterase-like protein</fullName>
    </submittedName>
</protein>
<dbReference type="SUPFAM" id="SSF159501">
    <property type="entry name" value="EreA/ChaN-like"/>
    <property type="match status" value="1"/>
</dbReference>
<evidence type="ECO:0000313" key="4">
    <source>
        <dbReference type="Proteomes" id="UP000553957"/>
    </source>
</evidence>
<dbReference type="AlphaFoldDB" id="A0A7Y4L0I5"/>
<dbReference type="EMBL" id="JABJRC010000003">
    <property type="protein sequence ID" value="NOL42085.1"/>
    <property type="molecule type" value="Genomic_DNA"/>
</dbReference>
<organism evidence="2 3">
    <name type="scientific">Kribbella sandramycini</name>
    <dbReference type="NCBI Taxonomy" id="60450"/>
    <lineage>
        <taxon>Bacteria</taxon>
        <taxon>Bacillati</taxon>
        <taxon>Actinomycetota</taxon>
        <taxon>Actinomycetes</taxon>
        <taxon>Propionibacteriales</taxon>
        <taxon>Kribbellaceae</taxon>
        <taxon>Kribbella</taxon>
    </lineage>
</organism>